<gene>
    <name evidence="2" type="ORF">CPE01_13630</name>
</gene>
<dbReference type="InterPro" id="IPR011650">
    <property type="entry name" value="Peptidase_M20_dimer"/>
</dbReference>
<evidence type="ECO:0000313" key="3">
    <source>
        <dbReference type="Proteomes" id="UP000321386"/>
    </source>
</evidence>
<dbReference type="InterPro" id="IPR002933">
    <property type="entry name" value="Peptidase_M20"/>
</dbReference>
<proteinExistence type="predicted"/>
<accession>A0A510UX37</accession>
<dbReference type="PANTHER" id="PTHR11014">
    <property type="entry name" value="PEPTIDASE M20 FAMILY MEMBER"/>
    <property type="match status" value="1"/>
</dbReference>
<dbReference type="Pfam" id="PF01546">
    <property type="entry name" value="Peptidase_M20"/>
    <property type="match status" value="1"/>
</dbReference>
<reference evidence="2 3" key="1">
    <citation type="submission" date="2019-07" db="EMBL/GenBank/DDBJ databases">
        <title>Whole genome shotgun sequence of Cellulomonas persica NBRC 101101.</title>
        <authorList>
            <person name="Hosoyama A."/>
            <person name="Uohara A."/>
            <person name="Ohji S."/>
            <person name="Ichikawa N."/>
        </authorList>
    </citation>
    <scope>NUCLEOTIDE SEQUENCE [LARGE SCALE GENOMIC DNA]</scope>
    <source>
        <strain evidence="2 3">NBRC 101101</strain>
    </source>
</reference>
<feature type="domain" description="Peptidase M20 dimerisation" evidence="1">
    <location>
        <begin position="197"/>
        <end position="289"/>
    </location>
</feature>
<sequence length="415" mass="42182">MTTTTVPEPQTLDDDRARAAQDLYRALHAAPELSGRERETAALGAAHLRAAGADVSERVGGHGVVGVLRNGAGPVVALRAELDALPVTEATGLPYASSRRTTLGGRQVGVSHACGHDVHLAAALSAVDQLATTHDAWSGTLVVLLQADSETGRGAAAMLADGLAARVPAPDVLLAQHVNPDPLGTVTFGATAMLSSSVALAVTLHGTGGHVALPGGGVDTVAVLLDVLAAAGDLAAEAGVELTVSAVHGGASHNTLPHVVHAELTLRGADERVLDVIADEVSALARHVADRSRCPRPAEVSRVASFGDVRNDPDAARRVHRAFVGRRMPTYPLTAPSPASDDVGALAHGLGCPLVYWFLGSADPALLLAAPSSPLGASGQPTAPPTNHAPDFAPHPQTVEHATRALLVAAGAWLT</sequence>
<dbReference type="Pfam" id="PF07687">
    <property type="entry name" value="M20_dimer"/>
    <property type="match status" value="1"/>
</dbReference>
<dbReference type="AlphaFoldDB" id="A0A510UX37"/>
<protein>
    <submittedName>
        <fullName evidence="2">Peptidase</fullName>
    </submittedName>
</protein>
<dbReference type="GO" id="GO:0016787">
    <property type="term" value="F:hydrolase activity"/>
    <property type="evidence" value="ECO:0007669"/>
    <property type="project" value="InterPro"/>
</dbReference>
<dbReference type="InterPro" id="IPR017439">
    <property type="entry name" value="Amidohydrolase"/>
</dbReference>
<name>A0A510UX37_9CELL</name>
<dbReference type="RefSeq" id="WP_186811439.1">
    <property type="nucleotide sequence ID" value="NZ_BJUA01000005.1"/>
</dbReference>
<dbReference type="EMBL" id="BJUA01000005">
    <property type="protein sequence ID" value="GEK17630.1"/>
    <property type="molecule type" value="Genomic_DNA"/>
</dbReference>
<comment type="caution">
    <text evidence="2">The sequence shown here is derived from an EMBL/GenBank/DDBJ whole genome shotgun (WGS) entry which is preliminary data.</text>
</comment>
<dbReference type="Proteomes" id="UP000321386">
    <property type="component" value="Unassembled WGS sequence"/>
</dbReference>
<organism evidence="2 3">
    <name type="scientific">Cellulomonas persica</name>
    <dbReference type="NCBI Taxonomy" id="76861"/>
    <lineage>
        <taxon>Bacteria</taxon>
        <taxon>Bacillati</taxon>
        <taxon>Actinomycetota</taxon>
        <taxon>Actinomycetes</taxon>
        <taxon>Micrococcales</taxon>
        <taxon>Cellulomonadaceae</taxon>
        <taxon>Cellulomonas</taxon>
    </lineage>
</organism>
<evidence type="ECO:0000259" key="1">
    <source>
        <dbReference type="Pfam" id="PF07687"/>
    </source>
</evidence>
<dbReference type="PANTHER" id="PTHR11014:SF63">
    <property type="entry name" value="METALLOPEPTIDASE, PUTATIVE (AFU_ORTHOLOGUE AFUA_6G09600)-RELATED"/>
    <property type="match status" value="1"/>
</dbReference>
<dbReference type="Gene3D" id="3.30.70.360">
    <property type="match status" value="1"/>
</dbReference>
<keyword evidence="3" id="KW-1185">Reference proteome</keyword>
<evidence type="ECO:0000313" key="2">
    <source>
        <dbReference type="EMBL" id="GEK17630.1"/>
    </source>
</evidence>
<dbReference type="InterPro" id="IPR036264">
    <property type="entry name" value="Bact_exopeptidase_dim_dom"/>
</dbReference>
<dbReference type="SUPFAM" id="SSF55031">
    <property type="entry name" value="Bacterial exopeptidase dimerisation domain"/>
    <property type="match status" value="1"/>
</dbReference>
<dbReference type="Gene3D" id="3.40.630.10">
    <property type="entry name" value="Zn peptidases"/>
    <property type="match status" value="1"/>
</dbReference>
<dbReference type="SUPFAM" id="SSF53187">
    <property type="entry name" value="Zn-dependent exopeptidases"/>
    <property type="match status" value="1"/>
</dbReference>